<comment type="caution">
    <text evidence="3">The sequence shown here is derived from an EMBL/GenBank/DDBJ whole genome shotgun (WGS) entry which is preliminary data.</text>
</comment>
<feature type="compositionally biased region" description="Polar residues" evidence="1">
    <location>
        <begin position="157"/>
        <end position="171"/>
    </location>
</feature>
<feature type="transmembrane region" description="Helical" evidence="2">
    <location>
        <begin position="20"/>
        <end position="43"/>
    </location>
</feature>
<evidence type="ECO:0000313" key="3">
    <source>
        <dbReference type="EMBL" id="KAK3866681.1"/>
    </source>
</evidence>
<feature type="transmembrane region" description="Helical" evidence="2">
    <location>
        <begin position="119"/>
        <end position="140"/>
    </location>
</feature>
<organism evidence="3 4">
    <name type="scientific">Petrolisthes cinctipes</name>
    <name type="common">Flat porcelain crab</name>
    <dbReference type="NCBI Taxonomy" id="88211"/>
    <lineage>
        <taxon>Eukaryota</taxon>
        <taxon>Metazoa</taxon>
        <taxon>Ecdysozoa</taxon>
        <taxon>Arthropoda</taxon>
        <taxon>Crustacea</taxon>
        <taxon>Multicrustacea</taxon>
        <taxon>Malacostraca</taxon>
        <taxon>Eumalacostraca</taxon>
        <taxon>Eucarida</taxon>
        <taxon>Decapoda</taxon>
        <taxon>Pleocyemata</taxon>
        <taxon>Anomura</taxon>
        <taxon>Galatheoidea</taxon>
        <taxon>Porcellanidae</taxon>
        <taxon>Petrolisthes</taxon>
    </lineage>
</organism>
<accession>A0AAE1F4E6</accession>
<name>A0AAE1F4E6_PETCI</name>
<sequence length="171" mass="19375">MEGEERNPAPRFQLTHCFCLTLRQGVIIIAALELTTFVSLITYNGVMLQKAGRFQYMIVVDDLLEIIIHFVVAMLLVVGVWRERRQLVWAWVYTRIVVLGTDIITLLVATAVILDWPYVVYGIILVPIYAVFIIVVRSYALHLKARDNKDPTDGATRISQDTDANPVTATQ</sequence>
<feature type="transmembrane region" description="Helical" evidence="2">
    <location>
        <begin position="63"/>
        <end position="81"/>
    </location>
</feature>
<dbReference type="EMBL" id="JAWQEG010003355">
    <property type="protein sequence ID" value="KAK3866681.1"/>
    <property type="molecule type" value="Genomic_DNA"/>
</dbReference>
<keyword evidence="4" id="KW-1185">Reference proteome</keyword>
<feature type="transmembrane region" description="Helical" evidence="2">
    <location>
        <begin position="88"/>
        <end position="113"/>
    </location>
</feature>
<feature type="region of interest" description="Disordered" evidence="1">
    <location>
        <begin position="150"/>
        <end position="171"/>
    </location>
</feature>
<evidence type="ECO:0000256" key="1">
    <source>
        <dbReference type="SAM" id="MobiDB-lite"/>
    </source>
</evidence>
<gene>
    <name evidence="3" type="ORF">Pcinc_027794</name>
</gene>
<evidence type="ECO:0000313" key="4">
    <source>
        <dbReference type="Proteomes" id="UP001286313"/>
    </source>
</evidence>
<evidence type="ECO:0000256" key="2">
    <source>
        <dbReference type="SAM" id="Phobius"/>
    </source>
</evidence>
<reference evidence="3" key="1">
    <citation type="submission" date="2023-10" db="EMBL/GenBank/DDBJ databases">
        <title>Genome assemblies of two species of porcelain crab, Petrolisthes cinctipes and Petrolisthes manimaculis (Anomura: Porcellanidae).</title>
        <authorList>
            <person name="Angst P."/>
        </authorList>
    </citation>
    <scope>NUCLEOTIDE SEQUENCE</scope>
    <source>
        <strain evidence="3">PB745_01</strain>
        <tissue evidence="3">Gill</tissue>
    </source>
</reference>
<proteinExistence type="predicted"/>
<dbReference type="AlphaFoldDB" id="A0AAE1F4E6"/>
<dbReference type="Proteomes" id="UP001286313">
    <property type="component" value="Unassembled WGS sequence"/>
</dbReference>
<keyword evidence="2" id="KW-1133">Transmembrane helix</keyword>
<keyword evidence="2" id="KW-0812">Transmembrane</keyword>
<keyword evidence="2" id="KW-0472">Membrane</keyword>
<protein>
    <submittedName>
        <fullName evidence="3">Uncharacterized protein</fullName>
    </submittedName>
</protein>